<accession>A0A517QY50</accession>
<name>A0A517QY50_9PLAN</name>
<dbReference type="Proteomes" id="UP000317318">
    <property type="component" value="Chromosome"/>
</dbReference>
<gene>
    <name evidence="1" type="ORF">Pan189_08930</name>
</gene>
<reference evidence="1 2" key="1">
    <citation type="submission" date="2019-02" db="EMBL/GenBank/DDBJ databases">
        <title>Deep-cultivation of Planctomycetes and their phenomic and genomic characterization uncovers novel biology.</title>
        <authorList>
            <person name="Wiegand S."/>
            <person name="Jogler M."/>
            <person name="Boedeker C."/>
            <person name="Pinto D."/>
            <person name="Vollmers J."/>
            <person name="Rivas-Marin E."/>
            <person name="Kohn T."/>
            <person name="Peeters S.H."/>
            <person name="Heuer A."/>
            <person name="Rast P."/>
            <person name="Oberbeckmann S."/>
            <person name="Bunk B."/>
            <person name="Jeske O."/>
            <person name="Meyerdierks A."/>
            <person name="Storesund J.E."/>
            <person name="Kallscheuer N."/>
            <person name="Luecker S."/>
            <person name="Lage O.M."/>
            <person name="Pohl T."/>
            <person name="Merkel B.J."/>
            <person name="Hornburger P."/>
            <person name="Mueller R.-W."/>
            <person name="Bruemmer F."/>
            <person name="Labrenz M."/>
            <person name="Spormann A.M."/>
            <person name="Op den Camp H."/>
            <person name="Overmann J."/>
            <person name="Amann R."/>
            <person name="Jetten M.S.M."/>
            <person name="Mascher T."/>
            <person name="Medema M.H."/>
            <person name="Devos D.P."/>
            <person name="Kaster A.-K."/>
            <person name="Ovreas L."/>
            <person name="Rohde M."/>
            <person name="Galperin M.Y."/>
            <person name="Jogler C."/>
        </authorList>
    </citation>
    <scope>NUCLEOTIDE SEQUENCE [LARGE SCALE GENOMIC DNA]</scope>
    <source>
        <strain evidence="1 2">Pan189</strain>
    </source>
</reference>
<dbReference type="AlphaFoldDB" id="A0A517QY50"/>
<sequence length="95" mass="10549">MAAAHPGGSVPSAIECRCDHNLEDKICRATCHGITPEYNVDCYWVQHKTLTLTPKQYLDSRLPFAPTAIAAKMQPRCQATGKGTRWGTDLSGWRF</sequence>
<keyword evidence="2" id="KW-1185">Reference proteome</keyword>
<evidence type="ECO:0000313" key="1">
    <source>
        <dbReference type="EMBL" id="QDT36534.1"/>
    </source>
</evidence>
<organism evidence="1 2">
    <name type="scientific">Stratiformator vulcanicus</name>
    <dbReference type="NCBI Taxonomy" id="2527980"/>
    <lineage>
        <taxon>Bacteria</taxon>
        <taxon>Pseudomonadati</taxon>
        <taxon>Planctomycetota</taxon>
        <taxon>Planctomycetia</taxon>
        <taxon>Planctomycetales</taxon>
        <taxon>Planctomycetaceae</taxon>
        <taxon>Stratiformator</taxon>
    </lineage>
</organism>
<dbReference type="KEGG" id="svp:Pan189_08930"/>
<protein>
    <submittedName>
        <fullName evidence="1">Uncharacterized protein</fullName>
    </submittedName>
</protein>
<proteinExistence type="predicted"/>
<dbReference type="EMBL" id="CP036268">
    <property type="protein sequence ID" value="QDT36534.1"/>
    <property type="molecule type" value="Genomic_DNA"/>
</dbReference>
<evidence type="ECO:0000313" key="2">
    <source>
        <dbReference type="Proteomes" id="UP000317318"/>
    </source>
</evidence>